<accession>J9D270</accession>
<name>J9D270_EDHAE</name>
<dbReference type="GO" id="GO:0006511">
    <property type="term" value="P:ubiquitin-dependent protein catabolic process"/>
    <property type="evidence" value="ECO:0007669"/>
    <property type="project" value="InterPro"/>
</dbReference>
<comment type="caution">
    <text evidence="2">The sequence shown here is derived from an EMBL/GenBank/DDBJ whole genome shotgun (WGS) entry which is preliminary data.</text>
</comment>
<dbReference type="InterPro" id="IPR016072">
    <property type="entry name" value="Skp1_comp_dimer"/>
</dbReference>
<dbReference type="SUPFAM" id="SSF81382">
    <property type="entry name" value="Skp1 dimerisation domain-like"/>
    <property type="match status" value="1"/>
</dbReference>
<organism evidence="2 3">
    <name type="scientific">Edhazardia aedis (strain USNM 41457)</name>
    <name type="common">Microsporidian parasite</name>
    <dbReference type="NCBI Taxonomy" id="1003232"/>
    <lineage>
        <taxon>Eukaryota</taxon>
        <taxon>Fungi</taxon>
        <taxon>Fungi incertae sedis</taxon>
        <taxon>Microsporidia</taxon>
        <taxon>Edhazardia</taxon>
    </lineage>
</organism>
<dbReference type="EMBL" id="AFBI03000004">
    <property type="protein sequence ID" value="EJW01674.1"/>
    <property type="molecule type" value="Genomic_DNA"/>
</dbReference>
<dbReference type="InterPro" id="IPR011333">
    <property type="entry name" value="SKP1/BTB/POZ_sf"/>
</dbReference>
<dbReference type="AlphaFoldDB" id="J9D270"/>
<feature type="domain" description="SKP1 component dimerisation" evidence="1">
    <location>
        <begin position="112"/>
        <end position="156"/>
    </location>
</feature>
<evidence type="ECO:0000313" key="2">
    <source>
        <dbReference type="EMBL" id="EJW01674.1"/>
    </source>
</evidence>
<dbReference type="OMA" id="ICNGANY"/>
<dbReference type="Gene3D" id="3.30.710.10">
    <property type="entry name" value="Potassium Channel Kv1.1, Chain A"/>
    <property type="match status" value="1"/>
</dbReference>
<dbReference type="Pfam" id="PF01466">
    <property type="entry name" value="Skp1"/>
    <property type="match status" value="1"/>
</dbReference>
<keyword evidence="3" id="KW-1185">Reference proteome</keyword>
<evidence type="ECO:0000259" key="1">
    <source>
        <dbReference type="Pfam" id="PF01466"/>
    </source>
</evidence>
<dbReference type="HOGENOM" id="CLU_059252_4_2_1"/>
<proteinExistence type="predicted"/>
<reference evidence="3" key="2">
    <citation type="submission" date="2015-07" db="EMBL/GenBank/DDBJ databases">
        <title>Contrasting host-pathogen interactions and genome evolution in two generalist and specialist microsporidian pathogens of mosquitoes.</title>
        <authorList>
            <consortium name="The Broad Institute Genomics Platform"/>
            <consortium name="The Broad Institute Genome Sequencing Center for Infectious Disease"/>
            <person name="Cuomo C.A."/>
            <person name="Sanscrainte N.D."/>
            <person name="Goldberg J.M."/>
            <person name="Heiman D."/>
            <person name="Young S."/>
            <person name="Zeng Q."/>
            <person name="Becnel J.J."/>
            <person name="Birren B.W."/>
        </authorList>
    </citation>
    <scope>NUCLEOTIDE SEQUENCE [LARGE SCALE GENOMIC DNA]</scope>
    <source>
        <strain evidence="3">USNM 41457</strain>
    </source>
</reference>
<reference evidence="2 3" key="1">
    <citation type="submission" date="2011-08" db="EMBL/GenBank/DDBJ databases">
        <authorList>
            <person name="Liu Z.J."/>
            <person name="Shi F.L."/>
            <person name="Lu J.Q."/>
            <person name="Li M."/>
            <person name="Wang Z.L."/>
        </authorList>
    </citation>
    <scope>NUCLEOTIDE SEQUENCE [LARGE SCALE GENOMIC DNA]</scope>
    <source>
        <strain evidence="2 3">USNM 41457</strain>
    </source>
</reference>
<evidence type="ECO:0000313" key="3">
    <source>
        <dbReference type="Proteomes" id="UP000003163"/>
    </source>
</evidence>
<dbReference type="VEuPathDB" id="MicrosporidiaDB:EDEG_00391"/>
<dbReference type="InterPro" id="IPR036296">
    <property type="entry name" value="SKP1-like_dim_sf"/>
</dbReference>
<dbReference type="InParanoid" id="J9D270"/>
<sequence>MKNNEKGELASLTIKTIDNVYYTLNKKQIEFSAFLENISQLSKIVEPIELIICSKEMQKIIEFIYLDPIKLKEGYLSCELKFRECDLLFINKISPDDLIELCNAANYLEAYYLLELTSFAISRIFSDLPLSEMKKLFKYDDLTKNDKDHIFREYGWLPRPEEDC</sequence>
<protein>
    <recommendedName>
        <fullName evidence="1">SKP1 component dimerisation domain-containing protein</fullName>
    </recommendedName>
</protein>
<dbReference type="Proteomes" id="UP000003163">
    <property type="component" value="Unassembled WGS sequence"/>
</dbReference>
<gene>
    <name evidence="2" type="ORF">EDEG_00391</name>
</gene>